<dbReference type="AlphaFoldDB" id="A0A2A5S2A4"/>
<reference evidence="1 2" key="1">
    <citation type="submission" date="2014-12" db="EMBL/GenBank/DDBJ databases">
        <title>Draft genome sequences of 10 type strains of Lactococcus.</title>
        <authorList>
            <person name="Sun Z."/>
            <person name="Zhong Z."/>
            <person name="Liu W."/>
            <person name="Zhang W."/>
            <person name="Zhang H."/>
        </authorList>
    </citation>
    <scope>NUCLEOTIDE SEQUENCE [LARGE SCALE GENOMIC DNA]</scope>
    <source>
        <strain evidence="1 2">DSM 20686</strain>
    </source>
</reference>
<proteinExistence type="predicted"/>
<evidence type="ECO:0000313" key="2">
    <source>
        <dbReference type="Proteomes" id="UP000242246"/>
    </source>
</evidence>
<evidence type="ECO:0000313" key="1">
    <source>
        <dbReference type="EMBL" id="PCS07605.1"/>
    </source>
</evidence>
<keyword evidence="2" id="KW-1185">Reference proteome</keyword>
<organism evidence="1 2">
    <name type="scientific">Pseudolactococcus plantarum</name>
    <dbReference type="NCBI Taxonomy" id="1365"/>
    <lineage>
        <taxon>Bacteria</taxon>
        <taxon>Bacillati</taxon>
        <taxon>Bacillota</taxon>
        <taxon>Bacilli</taxon>
        <taxon>Lactobacillales</taxon>
        <taxon>Streptococcaceae</taxon>
        <taxon>Pseudolactococcus</taxon>
    </lineage>
</organism>
<dbReference type="Proteomes" id="UP000242246">
    <property type="component" value="Unassembled WGS sequence"/>
</dbReference>
<accession>A0A2A5S2A4</accession>
<sequence>MVLMLNDYLSPFINEGDKEPSWDGNIYLYNKKGKKKKDIKGRVSIQVKGEEKSITKKSEIKYPVSVVDLRNYLSDGGVIYFVVYVDKQGNSKIYYCAMEPLRIQDFLKELKRESQKTKSIAFRALPDDKEKVRDIFFTFQLNSQKQISFVNTKPLSFEDVQKKYGKDGFEISFHGYGLKDISDFQEFKKYNNTYLYVNVPDLDISIPMDGHVSDIFSYEEANISVGVSGKIYYEKVIRELHGKNEVILQLSKWMKIIFNVSKVQFKVEITSSPFIKSAVRDLSFFLNALKDENVELNGTPIKIIESTKNIQGFNYKYEEKRLKIFKDVVKLMDLFGIDGDIDLTKMSDEEKNNLDMLTAALINKNLIRGLKNNLEILQLVKIENHKFACVFQKVDKKQGTYKIFDIFDFPLFLQFEYEDGLICPLPIITLLDSQNLTEITNIQFEKMLPSFQKVVLNSCVLDNANHFALKLIGAADIVDNTNPDKKNKFLTTAQSFINWIHSVDEDSHYFTKEILFLNKFQINKRLKGLKKQELQEILRIAENIEMDTTFRFASYVLLENKIGADIQLELLLEKDKEELMSYPIWHLYTMLK</sequence>
<protein>
    <submittedName>
        <fullName evidence="1">Uncharacterized protein</fullName>
    </submittedName>
</protein>
<gene>
    <name evidence="1" type="ORF">RU87_GL000824</name>
</gene>
<dbReference type="EMBL" id="JXJX01000003">
    <property type="protein sequence ID" value="PCS07605.1"/>
    <property type="molecule type" value="Genomic_DNA"/>
</dbReference>
<comment type="caution">
    <text evidence="1">The sequence shown here is derived from an EMBL/GenBank/DDBJ whole genome shotgun (WGS) entry which is preliminary data.</text>
</comment>
<name>A0A2A5S2A4_9LACT</name>